<protein>
    <submittedName>
        <fullName evidence="1">Uncharacterized protein</fullName>
    </submittedName>
</protein>
<dbReference type="Proteomes" id="UP000245890">
    <property type="component" value="Unassembled WGS sequence"/>
</dbReference>
<accession>A0A2U0SAU1</accession>
<name>A0A2U0SAU1_9SPHN</name>
<evidence type="ECO:0000313" key="2">
    <source>
        <dbReference type="Proteomes" id="UP000245890"/>
    </source>
</evidence>
<dbReference type="EMBL" id="QENQ01000001">
    <property type="protein sequence ID" value="PVX28395.1"/>
    <property type="molecule type" value="Genomic_DNA"/>
</dbReference>
<proteinExistence type="predicted"/>
<reference evidence="1 2" key="1">
    <citation type="submission" date="2018-05" db="EMBL/GenBank/DDBJ databases">
        <title>Description of Sphingomonas pokkalii sp nov, isolated from the rhizosphere of saline tolerant pokkali rice and its draft genome analysis.</title>
        <authorList>
            <person name="Menon R."/>
            <person name="Kumari S."/>
            <person name="Rameshkumar N."/>
        </authorList>
    </citation>
    <scope>NUCLEOTIDE SEQUENCE [LARGE SCALE GENOMIC DNA]</scope>
    <source>
        <strain evidence="1 2">L3B27</strain>
    </source>
</reference>
<sequence>MRSAGPALALLPDFLQRLCGPRWRDGPLDDDVEELIEDFWRLARDLDGVLTAEVRHDLLELLRAADANRAALARQLIAWIDLVEEVCLAVEVTYGDGTGATKLERVRSVIFQLARRFMGDVPLPSLPAFAQPFVVDLLCRASVEFVIQLVNTPERDRSLWRNALPAAAPPHRMPKLARARASFTARCRSFWEAIAAWLVRPPPLPHALQARVDAILVQWDAQTAATGKPPVQHVVQSAFGVLAWVGHHGRELRLAVDALSITVHWAYAFGDLSDAERIALIKRALLRYLEEAGLAGSIFQRFCELALDLTVDATIDLLRKRLALP</sequence>
<dbReference type="AlphaFoldDB" id="A0A2U0SAU1"/>
<organism evidence="1 2">
    <name type="scientific">Sphingomonas pokkalii</name>
    <dbReference type="NCBI Taxonomy" id="2175090"/>
    <lineage>
        <taxon>Bacteria</taxon>
        <taxon>Pseudomonadati</taxon>
        <taxon>Pseudomonadota</taxon>
        <taxon>Alphaproteobacteria</taxon>
        <taxon>Sphingomonadales</taxon>
        <taxon>Sphingomonadaceae</taxon>
        <taxon>Sphingomonas</taxon>
    </lineage>
</organism>
<evidence type="ECO:0000313" key="1">
    <source>
        <dbReference type="EMBL" id="PVX28395.1"/>
    </source>
</evidence>
<gene>
    <name evidence="1" type="ORF">DD559_02765</name>
</gene>
<comment type="caution">
    <text evidence="1">The sequence shown here is derived from an EMBL/GenBank/DDBJ whole genome shotgun (WGS) entry which is preliminary data.</text>
</comment>
<keyword evidence="2" id="KW-1185">Reference proteome</keyword>